<reference evidence="3" key="1">
    <citation type="journal article" date="2011" name="PLoS Biol.">
        <title>Gene gain and loss during evolution of obligate parasitism in the white rust pathogen of Arabidopsis thaliana.</title>
        <authorList>
            <person name="Kemen E."/>
            <person name="Gardiner A."/>
            <person name="Schultz-Larsen T."/>
            <person name="Kemen A.C."/>
            <person name="Balmuth A.L."/>
            <person name="Robert-Seilaniantz A."/>
            <person name="Bailey K."/>
            <person name="Holub E."/>
            <person name="Studholme D.J."/>
            <person name="Maclean D."/>
            <person name="Jones J.D."/>
        </authorList>
    </citation>
    <scope>NUCLEOTIDE SEQUENCE</scope>
</reference>
<dbReference type="GO" id="GO:0070475">
    <property type="term" value="P:rRNA base methylation"/>
    <property type="evidence" value="ECO:0007669"/>
    <property type="project" value="InterPro"/>
</dbReference>
<gene>
    <name evidence="3" type="primary">AlNc14C41G3506</name>
    <name evidence="3" type="ORF">ALNC14_040130</name>
</gene>
<dbReference type="PANTHER" id="PTHR11538">
    <property type="entry name" value="PHENYLALANYL-TRNA SYNTHETASE"/>
    <property type="match status" value="1"/>
</dbReference>
<dbReference type="HOGENOM" id="CLU_053240_0_0_1"/>
<evidence type="ECO:0000313" key="3">
    <source>
        <dbReference type="EMBL" id="CCA17870.1"/>
    </source>
</evidence>
<organism evidence="3">
    <name type="scientific">Albugo laibachii Nc14</name>
    <dbReference type="NCBI Taxonomy" id="890382"/>
    <lineage>
        <taxon>Eukaryota</taxon>
        <taxon>Sar</taxon>
        <taxon>Stramenopiles</taxon>
        <taxon>Oomycota</taxon>
        <taxon>Peronosporomycetes</taxon>
        <taxon>Albuginales</taxon>
        <taxon>Albuginaceae</taxon>
        <taxon>Albugo</taxon>
    </lineage>
</organism>
<accession>F0W9Q2</accession>
<dbReference type="InterPro" id="IPR019446">
    <property type="entry name" value="BMT5-like"/>
</dbReference>
<dbReference type="PANTHER" id="PTHR11538:SF104">
    <property type="entry name" value="25S RRNA (URIDINE-N(3))-METHYLTRANSFERASE BMT5-LIKE DOMAIN-CONTAINING PROTEIN"/>
    <property type="match status" value="1"/>
</dbReference>
<feature type="domain" description="25S rRNA (uridine-N(3))-methyltransferase BMT5-like" evidence="2">
    <location>
        <begin position="106"/>
        <end position="286"/>
    </location>
</feature>
<dbReference type="AlphaFoldDB" id="F0W9Q2"/>
<evidence type="ECO:0000256" key="1">
    <source>
        <dbReference type="SAM" id="MobiDB-lite"/>
    </source>
</evidence>
<dbReference type="EMBL" id="FR824086">
    <property type="protein sequence ID" value="CCA17870.1"/>
    <property type="molecule type" value="Genomic_DNA"/>
</dbReference>
<evidence type="ECO:0000259" key="2">
    <source>
        <dbReference type="Pfam" id="PF10354"/>
    </source>
</evidence>
<name>F0W9Q2_9STRA</name>
<proteinExistence type="predicted"/>
<dbReference type="Pfam" id="PF10354">
    <property type="entry name" value="BMT5-like"/>
    <property type="match status" value="1"/>
</dbReference>
<dbReference type="GO" id="GO:0005737">
    <property type="term" value="C:cytoplasm"/>
    <property type="evidence" value="ECO:0007669"/>
    <property type="project" value="TreeGrafter"/>
</dbReference>
<reference evidence="3" key="2">
    <citation type="submission" date="2011-02" db="EMBL/GenBank/DDBJ databases">
        <authorList>
            <person name="MacLean D."/>
        </authorList>
    </citation>
    <scope>NUCLEOTIDE SEQUENCE</scope>
</reference>
<dbReference type="GO" id="GO:0070042">
    <property type="term" value="F:rRNA (uridine-N3-)-methyltransferase activity"/>
    <property type="evidence" value="ECO:0007669"/>
    <property type="project" value="InterPro"/>
</dbReference>
<protein>
    <submittedName>
        <fullName evidence="3">Uncharacterized protein AlNc14C41G3506</fullName>
    </submittedName>
</protein>
<feature type="region of interest" description="Disordered" evidence="1">
    <location>
        <begin position="358"/>
        <end position="377"/>
    </location>
</feature>
<sequence>MSILANLIPMEFISMDKNATRKRCIHKLFVHNETLHCALERKCRPCCYKIVLYGRPESLSNQRPEQCPRHNFQRVDRTKARNETSFSSDVKHHIGLYDMGQENSILTVGDGDFSFSFALYRMLRSSKASTIVATSHESRASILATYSNIDRAILSQFEDDRQPFTCAAYGIDATSITHLRLLCNSLENRGYNGKFTHILWNFPCVGAPEGKDGQNDVMEANKALVRAFFQAATHVVADSGQIHLTHKTKPPFSQWNIAQIAQEEGWTHQASMVFDLCLYPGYTNKKVLADASFPITDAVTFVFCKTEASRPISIPLSCCIQVTNELLNRIYDQLAISSTVPLRQNRCTLNRKRKKNMQTFDQKKRSRKVSSNGCRSLGKTLLNDTSCPGESLNSV</sequence>